<dbReference type="AlphaFoldDB" id="A0AAV0M569"/>
<accession>A0AAV0M569</accession>
<keyword evidence="9" id="KW-0812">Transmembrane</keyword>
<dbReference type="Pfam" id="PF00067">
    <property type="entry name" value="p450"/>
    <property type="match status" value="1"/>
</dbReference>
<reference evidence="10" key="1">
    <citation type="submission" date="2022-08" db="EMBL/GenBank/DDBJ databases">
        <authorList>
            <person name="Gutierrez-Valencia J."/>
        </authorList>
    </citation>
    <scope>NUCLEOTIDE SEQUENCE</scope>
</reference>
<gene>
    <name evidence="10" type="ORF">LITE_LOCUS26693</name>
</gene>
<dbReference type="EMBL" id="CAMGYJ010000007">
    <property type="protein sequence ID" value="CAI0440981.1"/>
    <property type="molecule type" value="Genomic_DNA"/>
</dbReference>
<dbReference type="Gene3D" id="1.10.630.10">
    <property type="entry name" value="Cytochrome P450"/>
    <property type="match status" value="1"/>
</dbReference>
<keyword evidence="11" id="KW-1185">Reference proteome</keyword>
<dbReference type="FunFam" id="1.10.630.10:FF:000043">
    <property type="entry name" value="Cytochrome P450 99A2"/>
    <property type="match status" value="1"/>
</dbReference>
<evidence type="ECO:0000256" key="2">
    <source>
        <dbReference type="ARBA" id="ARBA00010617"/>
    </source>
</evidence>
<dbReference type="PANTHER" id="PTHR47955">
    <property type="entry name" value="CYTOCHROME P450 FAMILY 71 PROTEIN"/>
    <property type="match status" value="1"/>
</dbReference>
<evidence type="ECO:0000256" key="4">
    <source>
        <dbReference type="ARBA" id="ARBA00022723"/>
    </source>
</evidence>
<protein>
    <recommendedName>
        <fullName evidence="12">Cytochrome P450</fullName>
    </recommendedName>
</protein>
<keyword evidence="5" id="KW-0560">Oxidoreductase</keyword>
<dbReference type="PANTHER" id="PTHR47955:SF8">
    <property type="entry name" value="CYTOCHROME P450 71D11-LIKE"/>
    <property type="match status" value="1"/>
</dbReference>
<evidence type="ECO:0000313" key="10">
    <source>
        <dbReference type="EMBL" id="CAI0440981.1"/>
    </source>
</evidence>
<keyword evidence="7" id="KW-0503">Monooxygenase</keyword>
<evidence type="ECO:0000313" key="11">
    <source>
        <dbReference type="Proteomes" id="UP001154282"/>
    </source>
</evidence>
<organism evidence="10 11">
    <name type="scientific">Linum tenue</name>
    <dbReference type="NCBI Taxonomy" id="586396"/>
    <lineage>
        <taxon>Eukaryota</taxon>
        <taxon>Viridiplantae</taxon>
        <taxon>Streptophyta</taxon>
        <taxon>Embryophyta</taxon>
        <taxon>Tracheophyta</taxon>
        <taxon>Spermatophyta</taxon>
        <taxon>Magnoliopsida</taxon>
        <taxon>eudicotyledons</taxon>
        <taxon>Gunneridae</taxon>
        <taxon>Pentapetalae</taxon>
        <taxon>rosids</taxon>
        <taxon>fabids</taxon>
        <taxon>Malpighiales</taxon>
        <taxon>Linaceae</taxon>
        <taxon>Linum</taxon>
    </lineage>
</organism>
<comment type="caution">
    <text evidence="10">The sequence shown here is derived from an EMBL/GenBank/DDBJ whole genome shotgun (WGS) entry which is preliminary data.</text>
</comment>
<dbReference type="GO" id="GO:0005506">
    <property type="term" value="F:iron ion binding"/>
    <property type="evidence" value="ECO:0007669"/>
    <property type="project" value="InterPro"/>
</dbReference>
<evidence type="ECO:0000256" key="8">
    <source>
        <dbReference type="PIRSR" id="PIRSR602401-1"/>
    </source>
</evidence>
<evidence type="ECO:0000256" key="6">
    <source>
        <dbReference type="ARBA" id="ARBA00023004"/>
    </source>
</evidence>
<evidence type="ECO:0000256" key="7">
    <source>
        <dbReference type="ARBA" id="ARBA00023033"/>
    </source>
</evidence>
<feature type="transmembrane region" description="Helical" evidence="9">
    <location>
        <begin position="6"/>
        <end position="25"/>
    </location>
</feature>
<dbReference type="CDD" id="cd11072">
    <property type="entry name" value="CYP71-like"/>
    <property type="match status" value="1"/>
</dbReference>
<feature type="binding site" description="axial binding residue" evidence="8">
    <location>
        <position position="472"/>
    </location>
    <ligand>
        <name>heme</name>
        <dbReference type="ChEBI" id="CHEBI:30413"/>
    </ligand>
    <ligandPart>
        <name>Fe</name>
        <dbReference type="ChEBI" id="CHEBI:18248"/>
    </ligandPart>
</feature>
<dbReference type="GO" id="GO:0020037">
    <property type="term" value="F:heme binding"/>
    <property type="evidence" value="ECO:0007669"/>
    <property type="project" value="InterPro"/>
</dbReference>
<comment type="cofactor">
    <cofactor evidence="1 8">
        <name>heme</name>
        <dbReference type="ChEBI" id="CHEBI:30413"/>
    </cofactor>
</comment>
<dbReference type="PRINTS" id="PR00385">
    <property type="entry name" value="P450"/>
</dbReference>
<evidence type="ECO:0000256" key="5">
    <source>
        <dbReference type="ARBA" id="ARBA00023002"/>
    </source>
</evidence>
<sequence length="535" mass="59355">MGSDFYFWATVLITFLATVVGGKVSRMRKKNNNNKKKATPPGPKKLHVIGNLHQLMAKSHQSMGPHRRLGELAQQHGPVMALQLGQVPHVVISSAAAAEQVMKTHDAVFASRPSSLTGHILFYGSKDLFFSPYGDHWRQMRKLCTLELLTARRVASFRSIRAEELSRLVSALSAAAAATAEGRIVDLKTMLLSLTNTITFRSAFGMASPKLTEEFVSVVDRITGAIGGFKLSDLFPSVKFLPVVTGLQSRLAAIRRAVDGVLDEVIGQHVEARRRRQEVRSSSSATEETTEDLVDVLLNLQQEGTGGGGGAAADSVHQYLTMDAIKAILLNMFLGGTESAALTVEWVMSQMMKNPSVMQRAQKEVRSVFRDNVDEERLHQLEYLHAVIKETFRLQPPSPLLSPKLTGENVEIGGFEVSTKSRVLVNVWAIGRDPQYWTEPERFYPERFLNSPIDYKGTHFGLIPFAAGRRMCPGIQFGMTIVQFTLANLLFHFDWKLPRGVEPESLDMTEIFDTALRRKEKLCLVPVIPARAASK</sequence>
<keyword evidence="3 8" id="KW-0349">Heme</keyword>
<evidence type="ECO:0008006" key="12">
    <source>
        <dbReference type="Google" id="ProtNLM"/>
    </source>
</evidence>
<dbReference type="GO" id="GO:0004497">
    <property type="term" value="F:monooxygenase activity"/>
    <property type="evidence" value="ECO:0007669"/>
    <property type="project" value="UniProtKB-KW"/>
</dbReference>
<dbReference type="GO" id="GO:0016705">
    <property type="term" value="F:oxidoreductase activity, acting on paired donors, with incorporation or reduction of molecular oxygen"/>
    <property type="evidence" value="ECO:0007669"/>
    <property type="project" value="InterPro"/>
</dbReference>
<proteinExistence type="inferred from homology"/>
<evidence type="ECO:0000256" key="3">
    <source>
        <dbReference type="ARBA" id="ARBA00022617"/>
    </source>
</evidence>
<dbReference type="Proteomes" id="UP001154282">
    <property type="component" value="Unassembled WGS sequence"/>
</dbReference>
<dbReference type="InterPro" id="IPR002401">
    <property type="entry name" value="Cyt_P450_E_grp-I"/>
</dbReference>
<keyword evidence="9" id="KW-0472">Membrane</keyword>
<evidence type="ECO:0000256" key="1">
    <source>
        <dbReference type="ARBA" id="ARBA00001971"/>
    </source>
</evidence>
<keyword evidence="4 8" id="KW-0479">Metal-binding</keyword>
<name>A0AAV0M569_9ROSI</name>
<dbReference type="PRINTS" id="PR00463">
    <property type="entry name" value="EP450I"/>
</dbReference>
<dbReference type="SUPFAM" id="SSF48264">
    <property type="entry name" value="Cytochrome P450"/>
    <property type="match status" value="1"/>
</dbReference>
<keyword evidence="6 8" id="KW-0408">Iron</keyword>
<keyword evidence="9" id="KW-1133">Transmembrane helix</keyword>
<dbReference type="InterPro" id="IPR036396">
    <property type="entry name" value="Cyt_P450_sf"/>
</dbReference>
<evidence type="ECO:0000256" key="9">
    <source>
        <dbReference type="SAM" id="Phobius"/>
    </source>
</evidence>
<dbReference type="InterPro" id="IPR001128">
    <property type="entry name" value="Cyt_P450"/>
</dbReference>
<comment type="similarity">
    <text evidence="2">Belongs to the cytochrome P450 family.</text>
</comment>